<dbReference type="Pfam" id="PF22936">
    <property type="entry name" value="Pol_BBD"/>
    <property type="match status" value="1"/>
</dbReference>
<name>A0A699GI41_TANCI</name>
<feature type="domain" description="Retrovirus-related Pol polyprotein from transposon TNT 1-94-like beta-barrel" evidence="3">
    <location>
        <begin position="978"/>
        <end position="1056"/>
    </location>
</feature>
<dbReference type="Pfam" id="PF07727">
    <property type="entry name" value="RVT_2"/>
    <property type="match status" value="1"/>
</dbReference>
<evidence type="ECO:0000259" key="4">
    <source>
        <dbReference type="Pfam" id="PF25597"/>
    </source>
</evidence>
<dbReference type="CDD" id="cd09272">
    <property type="entry name" value="RNase_HI_RT_Ty1"/>
    <property type="match status" value="1"/>
</dbReference>
<dbReference type="InterPro" id="IPR057670">
    <property type="entry name" value="SH3_retrovirus"/>
</dbReference>
<evidence type="ECO:0000259" key="2">
    <source>
        <dbReference type="Pfam" id="PF07727"/>
    </source>
</evidence>
<comment type="caution">
    <text evidence="5">The sequence shown here is derived from an EMBL/GenBank/DDBJ whole genome shotgun (WGS) entry which is preliminary data.</text>
</comment>
<protein>
    <submittedName>
        <fullName evidence="5">Zinc finger, CCHC-type</fullName>
    </submittedName>
</protein>
<proteinExistence type="predicted"/>
<feature type="compositionally biased region" description="Low complexity" evidence="1">
    <location>
        <begin position="557"/>
        <end position="572"/>
    </location>
</feature>
<feature type="domain" description="Reverse transcriptase Ty1/copia-type" evidence="2">
    <location>
        <begin position="1059"/>
        <end position="1126"/>
    </location>
</feature>
<accession>A0A699GI41</accession>
<dbReference type="PANTHER" id="PTHR47592">
    <property type="entry name" value="PBF68 PROTEIN"/>
    <property type="match status" value="1"/>
</dbReference>
<dbReference type="EMBL" id="BKCJ010000070">
    <property type="protein sequence ID" value="GEU29464.1"/>
    <property type="molecule type" value="Genomic_DNA"/>
</dbReference>
<feature type="region of interest" description="Disordered" evidence="1">
    <location>
        <begin position="530"/>
        <end position="621"/>
    </location>
</feature>
<dbReference type="Pfam" id="PF25597">
    <property type="entry name" value="SH3_retrovirus"/>
    <property type="match status" value="1"/>
</dbReference>
<reference evidence="5" key="1">
    <citation type="journal article" date="2019" name="Sci. Rep.">
        <title>Draft genome of Tanacetum cinerariifolium, the natural source of mosquito coil.</title>
        <authorList>
            <person name="Yamashiro T."/>
            <person name="Shiraishi A."/>
            <person name="Satake H."/>
            <person name="Nakayama K."/>
        </authorList>
    </citation>
    <scope>NUCLEOTIDE SEQUENCE</scope>
</reference>
<dbReference type="PANTHER" id="PTHR47592:SF29">
    <property type="entry name" value="ZINC FINGER, CCHC-TYPE"/>
    <property type="match status" value="1"/>
</dbReference>
<dbReference type="InterPro" id="IPR054722">
    <property type="entry name" value="PolX-like_BBD"/>
</dbReference>
<dbReference type="InterPro" id="IPR013103">
    <property type="entry name" value="RVT_2"/>
</dbReference>
<feature type="domain" description="Retroviral polymerase SH3-like" evidence="4">
    <location>
        <begin position="218"/>
        <end position="269"/>
    </location>
</feature>
<sequence length="1253" mass="142059">MISEEESIDNAFVKFNTIITSLKALDEGFSSKNYVRKFLRALHPKWRAKVTAIEESKNLTTLPLDELIGNLKVYEEIIKKDFETVKGKKEQSRSLALKVKKEVSDEDSSSSDSEDEEYAMAVKEFKKFFTRRGRFVRQPRGDRKIFQRSRNDGYAPKNNDQRAFIGGAWSGNEEDEVEKTKDETCLVAQVPDEICLGINLEPDEWIKDSGCSKHMTNYLTKFDPKSYEGVFLRYSQNSKAYIILNKQTMKVEESLNVNFDETSPSPETPPLEDDELVEEEAIEGVYDVVLSAGISLLGGLSFITTVSCETVVLDSGLSLEILPSGLPRPLCNGLSRPLRSGLSKPFRSGTLTYWEEKSSHGSLKDAEESYLSYLIGQSTKHHFFRAFTTSADVPSIYIQQFWNTLEKDTKSRVYSFQLDELWFNLNADLLCNALRITPKDLAHPFVSPPTGNLVIDFVNNLGYPEELHFVSKIHNIHKRPQSHVRITTDGYPLKNLKFVHKGEVDEVFRMPIPKELITDGIRNSNYDKKYLDMAARKPRQPTTMSGEEVRKKKKSPKAGMSKQPAPAKQPFKPAKKKTSKPSPSNKIHKGKRSYHLVDKEDEESQPASEPQVEDDEYSLQRDVEGKGKGIVSDEQAAQSLLDLQKQKKQNSTNDAETVADMEQSTSKADSEILNVDEEHGKEVSNTVALEERTVELDEGHAGLGCLFFHFSKRRNSFDNDARNQASEVETKVLVDGKQDDAKVMGVADEQNSDEPNVLESNRVIRVCGLNDKYIKKKKMEAGIQRRIWNLGIKIFFTRHLEGKALTEKDALLVTTLKVVYVLSTPMPKHILNGMSDALSDVYQNVGSAKDLWDQHESKYMAGDAYSKKFRVSNFNNYKMIDSSNIDKFPSSWKDFKHTLKHNKDELSLVQLGSYFRIEETLRARKVAKERAKKLLCGKTGHFKWDCHVKKNNGGNTSGSGQGSKDPNPSQGLNFDFDIDSGATCHACKDRCWFETFHPVQDESVLHMSDESTKPILGLGNVYLEFSSGKTTLVNVVYVHRLRKTLMFSHVLNKCGYKQGTDQVQVNKTKEFLSSNFFMKDTRKADVILGIRIKREDNGITITQSHYIKKILKKFKYDDYCPVSTPLDLTIKLMPNIGRAVDQLKYSRAIGCFMYAMTNTRPDVAYAVSKLSRRPYFYNWLGIFSCGCAISWASKKQTCITDSTMEAEFVDLVATGKEAEWLRNLMYKILLWPKPISPISIRCDSASTLANAYC</sequence>
<evidence type="ECO:0000313" key="5">
    <source>
        <dbReference type="EMBL" id="GEU29464.1"/>
    </source>
</evidence>
<feature type="region of interest" description="Disordered" evidence="1">
    <location>
        <begin position="643"/>
        <end position="672"/>
    </location>
</feature>
<dbReference type="AlphaFoldDB" id="A0A699GI41"/>
<organism evidence="5">
    <name type="scientific">Tanacetum cinerariifolium</name>
    <name type="common">Dalmatian daisy</name>
    <name type="synonym">Chrysanthemum cinerariifolium</name>
    <dbReference type="NCBI Taxonomy" id="118510"/>
    <lineage>
        <taxon>Eukaryota</taxon>
        <taxon>Viridiplantae</taxon>
        <taxon>Streptophyta</taxon>
        <taxon>Embryophyta</taxon>
        <taxon>Tracheophyta</taxon>
        <taxon>Spermatophyta</taxon>
        <taxon>Magnoliopsida</taxon>
        <taxon>eudicotyledons</taxon>
        <taxon>Gunneridae</taxon>
        <taxon>Pentapetalae</taxon>
        <taxon>asterids</taxon>
        <taxon>campanulids</taxon>
        <taxon>Asterales</taxon>
        <taxon>Asteraceae</taxon>
        <taxon>Asteroideae</taxon>
        <taxon>Anthemideae</taxon>
        <taxon>Anthemidinae</taxon>
        <taxon>Tanacetum</taxon>
    </lineage>
</organism>
<evidence type="ECO:0000259" key="3">
    <source>
        <dbReference type="Pfam" id="PF22936"/>
    </source>
</evidence>
<gene>
    <name evidence="5" type="ORF">Tci_001442</name>
</gene>
<dbReference type="Pfam" id="PF14223">
    <property type="entry name" value="Retrotran_gag_2"/>
    <property type="match status" value="1"/>
</dbReference>
<evidence type="ECO:0000256" key="1">
    <source>
        <dbReference type="SAM" id="MobiDB-lite"/>
    </source>
</evidence>